<feature type="domain" description="Dihydrodipicolinate reductase N-terminal" evidence="11">
    <location>
        <begin position="10"/>
        <end position="121"/>
    </location>
</feature>
<evidence type="ECO:0000256" key="9">
    <source>
        <dbReference type="HAMAP-Rule" id="MF_00102"/>
    </source>
</evidence>
<dbReference type="GO" id="GO:0019877">
    <property type="term" value="P:diaminopimelate biosynthetic process"/>
    <property type="evidence" value="ECO:0007669"/>
    <property type="project" value="UniProtKB-UniRule"/>
</dbReference>
<evidence type="ECO:0000313" key="13">
    <source>
        <dbReference type="EMBL" id="EYE89424.1"/>
    </source>
</evidence>
<comment type="pathway">
    <text evidence="9">Amino-acid biosynthesis; L-lysine biosynthesis via DAP pathway; (S)-tetrahydrodipicolinate from L-aspartate: step 4/4.</text>
</comment>
<dbReference type="UniPathway" id="UPA00034">
    <property type="reaction ID" value="UER00018"/>
</dbReference>
<dbReference type="Gene3D" id="3.40.50.720">
    <property type="entry name" value="NAD(P)-binding Rossmann-like Domain"/>
    <property type="match status" value="1"/>
</dbReference>
<dbReference type="GO" id="GO:0009089">
    <property type="term" value="P:lysine biosynthetic process via diaminopimelate"/>
    <property type="evidence" value="ECO:0007669"/>
    <property type="project" value="UniProtKB-UniRule"/>
</dbReference>
<dbReference type="PIRSF" id="PIRSF000161">
    <property type="entry name" value="DHPR"/>
    <property type="match status" value="1"/>
</dbReference>
<dbReference type="InterPro" id="IPR022664">
    <property type="entry name" value="DapB_N_CS"/>
</dbReference>
<keyword evidence="14" id="KW-1185">Reference proteome</keyword>
<dbReference type="STRING" id="1403537.Q428_02100"/>
<dbReference type="GO" id="GO:0051287">
    <property type="term" value="F:NAD binding"/>
    <property type="evidence" value="ECO:0007669"/>
    <property type="project" value="UniProtKB-UniRule"/>
</dbReference>
<feature type="binding site" evidence="9">
    <location>
        <begin position="94"/>
        <end position="96"/>
    </location>
    <ligand>
        <name>NAD(+)</name>
        <dbReference type="ChEBI" id="CHEBI:57540"/>
    </ligand>
</feature>
<evidence type="ECO:0000256" key="5">
    <source>
        <dbReference type="ARBA" id="ARBA00022915"/>
    </source>
</evidence>
<keyword evidence="5 9" id="KW-0220">Diaminopimelate biosynthesis</keyword>
<proteinExistence type="inferred from homology"/>
<dbReference type="Proteomes" id="UP000019681">
    <property type="component" value="Unassembled WGS sequence"/>
</dbReference>
<dbReference type="PROSITE" id="PS01298">
    <property type="entry name" value="DAPB"/>
    <property type="match status" value="1"/>
</dbReference>
<accession>A0A017RYD7</accession>
<dbReference type="InterPro" id="IPR036291">
    <property type="entry name" value="NAD(P)-bd_dom_sf"/>
</dbReference>
<comment type="caution">
    <text evidence="9">Lacks conserved residue(s) required for the propagation of feature annotation.</text>
</comment>
<comment type="catalytic activity">
    <reaction evidence="9">
        <text>(S)-2,3,4,5-tetrahydrodipicolinate + NADP(+) + H2O = (2S,4S)-4-hydroxy-2,3,4,5-tetrahydrodipicolinate + NADPH + H(+)</text>
        <dbReference type="Rhea" id="RHEA:35331"/>
        <dbReference type="ChEBI" id="CHEBI:15377"/>
        <dbReference type="ChEBI" id="CHEBI:15378"/>
        <dbReference type="ChEBI" id="CHEBI:16845"/>
        <dbReference type="ChEBI" id="CHEBI:57783"/>
        <dbReference type="ChEBI" id="CHEBI:58349"/>
        <dbReference type="ChEBI" id="CHEBI:67139"/>
        <dbReference type="EC" id="1.17.1.8"/>
    </reaction>
</comment>
<reference evidence="13 14" key="1">
    <citation type="journal article" date="2014" name="Genome Announc.">
        <title>Draft Genome Sequence of Fervidicella metallireducens Strain AeBT, an Iron-Reducing Thermoanaerobe from the Great Artesian Basin.</title>
        <authorList>
            <person name="Patel B.K."/>
        </authorList>
    </citation>
    <scope>NUCLEOTIDE SEQUENCE [LARGE SCALE GENOMIC DNA]</scope>
    <source>
        <strain evidence="13 14">AeB</strain>
    </source>
</reference>
<evidence type="ECO:0000256" key="8">
    <source>
        <dbReference type="ARBA" id="ARBA00023154"/>
    </source>
</evidence>
<keyword evidence="2 9" id="KW-0963">Cytoplasm</keyword>
<dbReference type="GO" id="GO:0050661">
    <property type="term" value="F:NADP binding"/>
    <property type="evidence" value="ECO:0007669"/>
    <property type="project" value="UniProtKB-UniRule"/>
</dbReference>
<comment type="subcellular location">
    <subcellularLocation>
        <location evidence="9">Cytoplasm</location>
    </subcellularLocation>
</comment>
<dbReference type="EC" id="1.17.1.8" evidence="9 10"/>
<comment type="caution">
    <text evidence="13">The sequence shown here is derived from an EMBL/GenBank/DDBJ whole genome shotgun (WGS) entry which is preliminary data.</text>
</comment>
<feature type="active site" description="Proton donor/acceptor" evidence="9">
    <location>
        <position position="151"/>
    </location>
</feature>
<sequence>MESSFRGEVMKVLLHGCNGKMGQVLTKIISEIKDMTVVCGVDKEPLRFKNEYPVYPSLLEVKEDVDVVIDFSNHVCLNSLLDFGLNKKAALVICTTGFSQEEKQQMKDASRSIPIFHSANMSVGINLLMALVKEAAKKLYQDFDIEIIEKHHNQKLDSPSGTALMLADAINEGLNNELEYIYGRHSKTQKREKRELGLHAIRGGSIVGEHQVIFAGAGEVIELNHNALSRDVFAYGAVRAARFMYGKEPGMYNMQDVLK</sequence>
<feature type="binding site" evidence="9">
    <location>
        <begin position="161"/>
        <end position="162"/>
    </location>
    <ligand>
        <name>(S)-2,3,4,5-tetrahydrodipicolinate</name>
        <dbReference type="ChEBI" id="CHEBI:16845"/>
    </ligand>
</feature>
<evidence type="ECO:0000256" key="1">
    <source>
        <dbReference type="ARBA" id="ARBA00006642"/>
    </source>
</evidence>
<dbReference type="PANTHER" id="PTHR20836:SF7">
    <property type="entry name" value="4-HYDROXY-TETRAHYDRODIPICOLINATE REDUCTASE"/>
    <property type="match status" value="1"/>
</dbReference>
<comment type="similarity">
    <text evidence="1 9">Belongs to the DapB family.</text>
</comment>
<dbReference type="NCBIfam" id="TIGR00036">
    <property type="entry name" value="dapB"/>
    <property type="match status" value="1"/>
</dbReference>
<dbReference type="AlphaFoldDB" id="A0A017RYD7"/>
<keyword evidence="4 9" id="KW-0521">NADP</keyword>
<evidence type="ECO:0000256" key="10">
    <source>
        <dbReference type="NCBIfam" id="TIGR00036"/>
    </source>
</evidence>
<keyword evidence="6 9" id="KW-0560">Oxidoreductase</keyword>
<dbReference type="GO" id="GO:0005829">
    <property type="term" value="C:cytosol"/>
    <property type="evidence" value="ECO:0007669"/>
    <property type="project" value="TreeGrafter"/>
</dbReference>
<comment type="caution">
    <text evidence="9">Was originally thought to be a dihydrodipicolinate reductase (DHDPR), catalyzing the conversion of dihydrodipicolinate to tetrahydrodipicolinate. However, it was shown in E.coli that the substrate of the enzymatic reaction is not dihydrodipicolinate (DHDP) but in fact (2S,4S)-4-hydroxy-2,3,4,5-tetrahydrodipicolinic acid (HTPA), the product released by the DapA-catalyzed reaction.</text>
</comment>
<keyword evidence="3 9" id="KW-0028">Amino-acid biosynthesis</keyword>
<comment type="catalytic activity">
    <reaction evidence="9">
        <text>(S)-2,3,4,5-tetrahydrodipicolinate + NAD(+) + H2O = (2S,4S)-4-hydroxy-2,3,4,5-tetrahydrodipicolinate + NADH + H(+)</text>
        <dbReference type="Rhea" id="RHEA:35323"/>
        <dbReference type="ChEBI" id="CHEBI:15377"/>
        <dbReference type="ChEBI" id="CHEBI:15378"/>
        <dbReference type="ChEBI" id="CHEBI:16845"/>
        <dbReference type="ChEBI" id="CHEBI:57540"/>
        <dbReference type="ChEBI" id="CHEBI:57945"/>
        <dbReference type="ChEBI" id="CHEBI:67139"/>
        <dbReference type="EC" id="1.17.1.8"/>
    </reaction>
</comment>
<evidence type="ECO:0000256" key="2">
    <source>
        <dbReference type="ARBA" id="ARBA00022490"/>
    </source>
</evidence>
<keyword evidence="7 9" id="KW-0520">NAD</keyword>
<feature type="binding site" evidence="9">
    <location>
        <begin position="118"/>
        <end position="121"/>
    </location>
    <ligand>
        <name>NAD(+)</name>
        <dbReference type="ChEBI" id="CHEBI:57540"/>
    </ligand>
</feature>
<dbReference type="RefSeq" id="WP_035377716.1">
    <property type="nucleotide sequence ID" value="NZ_AZQP01000004.1"/>
</dbReference>
<dbReference type="CDD" id="cd02274">
    <property type="entry name" value="DHDPR_N"/>
    <property type="match status" value="1"/>
</dbReference>
<evidence type="ECO:0000259" key="12">
    <source>
        <dbReference type="Pfam" id="PF05173"/>
    </source>
</evidence>
<dbReference type="HAMAP" id="MF_00102">
    <property type="entry name" value="DapB"/>
    <property type="match status" value="1"/>
</dbReference>
<dbReference type="Pfam" id="PF01113">
    <property type="entry name" value="DapB_N"/>
    <property type="match status" value="1"/>
</dbReference>
<evidence type="ECO:0000259" key="11">
    <source>
        <dbReference type="Pfam" id="PF01113"/>
    </source>
</evidence>
<name>A0A017RYD7_9CLOT</name>
<dbReference type="SUPFAM" id="SSF51735">
    <property type="entry name" value="NAD(P)-binding Rossmann-fold domains"/>
    <property type="match status" value="1"/>
</dbReference>
<dbReference type="InterPro" id="IPR023940">
    <property type="entry name" value="DHDPR_bac"/>
</dbReference>
<evidence type="ECO:0000256" key="3">
    <source>
        <dbReference type="ARBA" id="ARBA00022605"/>
    </source>
</evidence>
<comment type="function">
    <text evidence="9">Catalyzes the conversion of 4-hydroxy-tetrahydrodipicolinate (HTPA) to tetrahydrodipicolinate.</text>
</comment>
<feature type="domain" description="Dihydrodipicolinate reductase C-terminal" evidence="12">
    <location>
        <begin position="124"/>
        <end position="258"/>
    </location>
</feature>
<feature type="active site" description="Proton donor" evidence="9">
    <location>
        <position position="155"/>
    </location>
</feature>
<dbReference type="Pfam" id="PF05173">
    <property type="entry name" value="DapB_C"/>
    <property type="match status" value="1"/>
</dbReference>
<dbReference type="GO" id="GO:0016726">
    <property type="term" value="F:oxidoreductase activity, acting on CH or CH2 groups, NAD or NADP as acceptor"/>
    <property type="evidence" value="ECO:0007669"/>
    <property type="project" value="UniProtKB-UniRule"/>
</dbReference>
<dbReference type="FunFam" id="3.30.360.10:FF:000004">
    <property type="entry name" value="4-hydroxy-tetrahydrodipicolinate reductase"/>
    <property type="match status" value="1"/>
</dbReference>
<evidence type="ECO:0000256" key="7">
    <source>
        <dbReference type="ARBA" id="ARBA00023027"/>
    </source>
</evidence>
<dbReference type="Gene3D" id="3.30.360.10">
    <property type="entry name" value="Dihydrodipicolinate Reductase, domain 2"/>
    <property type="match status" value="1"/>
</dbReference>
<dbReference type="InterPro" id="IPR000846">
    <property type="entry name" value="DapB_N"/>
</dbReference>
<organism evidence="13 14">
    <name type="scientific">Fervidicella metallireducens AeB</name>
    <dbReference type="NCBI Taxonomy" id="1403537"/>
    <lineage>
        <taxon>Bacteria</taxon>
        <taxon>Bacillati</taxon>
        <taxon>Bacillota</taxon>
        <taxon>Clostridia</taxon>
        <taxon>Eubacteriales</taxon>
        <taxon>Clostridiaceae</taxon>
        <taxon>Fervidicella</taxon>
    </lineage>
</organism>
<dbReference type="PANTHER" id="PTHR20836">
    <property type="entry name" value="DIHYDRODIPICOLINATE REDUCTASE"/>
    <property type="match status" value="1"/>
</dbReference>
<dbReference type="SUPFAM" id="SSF55347">
    <property type="entry name" value="Glyceraldehyde-3-phosphate dehydrogenase-like, C-terminal domain"/>
    <property type="match status" value="1"/>
</dbReference>
<keyword evidence="8 9" id="KW-0457">Lysine biosynthesis</keyword>
<feature type="binding site" evidence="9">
    <location>
        <begin position="16"/>
        <end position="21"/>
    </location>
    <ligand>
        <name>NAD(+)</name>
        <dbReference type="ChEBI" id="CHEBI:57540"/>
    </ligand>
</feature>
<evidence type="ECO:0000256" key="4">
    <source>
        <dbReference type="ARBA" id="ARBA00022857"/>
    </source>
</evidence>
<feature type="binding site" evidence="9">
    <location>
        <position position="152"/>
    </location>
    <ligand>
        <name>(S)-2,3,4,5-tetrahydrodipicolinate</name>
        <dbReference type="ChEBI" id="CHEBI:16845"/>
    </ligand>
</feature>
<evidence type="ECO:0000313" key="14">
    <source>
        <dbReference type="Proteomes" id="UP000019681"/>
    </source>
</evidence>
<dbReference type="EMBL" id="AZQP01000004">
    <property type="protein sequence ID" value="EYE89424.1"/>
    <property type="molecule type" value="Genomic_DNA"/>
</dbReference>
<dbReference type="GO" id="GO:0008839">
    <property type="term" value="F:4-hydroxy-tetrahydrodipicolinate reductase"/>
    <property type="evidence" value="ECO:0007669"/>
    <property type="project" value="UniProtKB-UniRule"/>
</dbReference>
<protein>
    <recommendedName>
        <fullName evidence="9 10">4-hydroxy-tetrahydrodipicolinate reductase</fullName>
        <shortName evidence="9">HTPA reductase</shortName>
        <ecNumber evidence="9 10">1.17.1.8</ecNumber>
    </recommendedName>
</protein>
<comment type="subunit">
    <text evidence="9">Homotetramer.</text>
</comment>
<evidence type="ECO:0000256" key="6">
    <source>
        <dbReference type="ARBA" id="ARBA00023002"/>
    </source>
</evidence>
<dbReference type="InterPro" id="IPR022663">
    <property type="entry name" value="DapB_C"/>
</dbReference>
<gene>
    <name evidence="9" type="primary">dapB</name>
    <name evidence="13" type="ORF">Q428_02100</name>
</gene>